<evidence type="ECO:0000313" key="1">
    <source>
        <dbReference type="EMBL" id="CAJ0592973.1"/>
    </source>
</evidence>
<keyword evidence="2" id="KW-1185">Reference proteome</keyword>
<accession>A0AA36GJS3</accession>
<protein>
    <submittedName>
        <fullName evidence="1">Uncharacterized protein</fullName>
    </submittedName>
</protein>
<dbReference type="Proteomes" id="UP001176961">
    <property type="component" value="Unassembled WGS sequence"/>
</dbReference>
<dbReference type="PROSITE" id="PS00514">
    <property type="entry name" value="FIBRINOGEN_C_1"/>
    <property type="match status" value="1"/>
</dbReference>
<dbReference type="InterPro" id="IPR014716">
    <property type="entry name" value="Fibrinogen_a/b/g_C_1"/>
</dbReference>
<name>A0AA36GJS3_CYLNA</name>
<dbReference type="EMBL" id="CATQJL010000112">
    <property type="protein sequence ID" value="CAJ0592973.1"/>
    <property type="molecule type" value="Genomic_DNA"/>
</dbReference>
<gene>
    <name evidence="1" type="ORF">CYNAS_LOCUS4956</name>
</gene>
<reference evidence="1" key="1">
    <citation type="submission" date="2023-07" db="EMBL/GenBank/DDBJ databases">
        <authorList>
            <consortium name="CYATHOMIX"/>
        </authorList>
    </citation>
    <scope>NUCLEOTIDE SEQUENCE</scope>
    <source>
        <strain evidence="1">N/A</strain>
    </source>
</reference>
<dbReference type="InterPro" id="IPR036056">
    <property type="entry name" value="Fibrinogen-like_C"/>
</dbReference>
<dbReference type="Gene3D" id="3.90.215.10">
    <property type="entry name" value="Gamma Fibrinogen, chain A, domain 1"/>
    <property type="match status" value="1"/>
</dbReference>
<organism evidence="1 2">
    <name type="scientific">Cylicocyclus nassatus</name>
    <name type="common">Nematode worm</name>
    <dbReference type="NCBI Taxonomy" id="53992"/>
    <lineage>
        <taxon>Eukaryota</taxon>
        <taxon>Metazoa</taxon>
        <taxon>Ecdysozoa</taxon>
        <taxon>Nematoda</taxon>
        <taxon>Chromadorea</taxon>
        <taxon>Rhabditida</taxon>
        <taxon>Rhabditina</taxon>
        <taxon>Rhabditomorpha</taxon>
        <taxon>Strongyloidea</taxon>
        <taxon>Strongylidae</taxon>
        <taxon>Cylicocyclus</taxon>
    </lineage>
</organism>
<dbReference type="SUPFAM" id="SSF56496">
    <property type="entry name" value="Fibrinogen C-terminal domain-like"/>
    <property type="match status" value="1"/>
</dbReference>
<evidence type="ECO:0000313" key="2">
    <source>
        <dbReference type="Proteomes" id="UP001176961"/>
    </source>
</evidence>
<comment type="caution">
    <text evidence="1">The sequence shown here is derived from an EMBL/GenBank/DDBJ whole genome shotgun (WGS) entry which is preliminary data.</text>
</comment>
<sequence>MAGWWLRNCALSSLNGDYNFAEANGYGMVWTMSGMNDIIHPTSTRMMLRSTSFST</sequence>
<dbReference type="AlphaFoldDB" id="A0AA36GJS3"/>
<proteinExistence type="predicted"/>
<dbReference type="InterPro" id="IPR020837">
    <property type="entry name" value="Fibrinogen_CS"/>
</dbReference>